<evidence type="ECO:0000256" key="6">
    <source>
        <dbReference type="ARBA" id="ARBA00023002"/>
    </source>
</evidence>
<evidence type="ECO:0000256" key="1">
    <source>
        <dbReference type="ARBA" id="ARBA00001974"/>
    </source>
</evidence>
<protein>
    <submittedName>
        <fullName evidence="9">Ubiquinone biosynthesis UbiH/UbiF/VisC/COQ6 family hydroxylase</fullName>
    </submittedName>
</protein>
<dbReference type="PANTHER" id="PTHR43876">
    <property type="entry name" value="UBIQUINONE BIOSYNTHESIS MONOOXYGENASE COQ6, MITOCHONDRIAL"/>
    <property type="match status" value="1"/>
</dbReference>
<dbReference type="GO" id="GO:0071949">
    <property type="term" value="F:FAD binding"/>
    <property type="evidence" value="ECO:0007669"/>
    <property type="project" value="InterPro"/>
</dbReference>
<feature type="domain" description="FAD-binding" evidence="8">
    <location>
        <begin position="168"/>
        <end position="369"/>
    </location>
</feature>
<reference evidence="9 10" key="1">
    <citation type="submission" date="2019-03" db="EMBL/GenBank/DDBJ databases">
        <title>Genomic Encyclopedia of Type Strains, Phase IV (KMG-IV): sequencing the most valuable type-strain genomes for metagenomic binning, comparative biology and taxonomic classification.</title>
        <authorList>
            <person name="Goeker M."/>
        </authorList>
    </citation>
    <scope>NUCLEOTIDE SEQUENCE [LARGE SCALE GENOMIC DNA]</scope>
    <source>
        <strain evidence="9 10">DSM 11901</strain>
    </source>
</reference>
<dbReference type="RefSeq" id="WP_243738575.1">
    <property type="nucleotide sequence ID" value="NZ_SNXW01000003.1"/>
</dbReference>
<dbReference type="AlphaFoldDB" id="A0A4R6RGA6"/>
<evidence type="ECO:0000256" key="2">
    <source>
        <dbReference type="ARBA" id="ARBA00004749"/>
    </source>
</evidence>
<dbReference type="Pfam" id="PF01494">
    <property type="entry name" value="FAD_binding_3"/>
    <property type="match status" value="1"/>
</dbReference>
<proteinExistence type="inferred from homology"/>
<dbReference type="Gene3D" id="3.50.50.60">
    <property type="entry name" value="FAD/NAD(P)-binding domain"/>
    <property type="match status" value="2"/>
</dbReference>
<dbReference type="GO" id="GO:0004497">
    <property type="term" value="F:monooxygenase activity"/>
    <property type="evidence" value="ECO:0007669"/>
    <property type="project" value="UniProtKB-KW"/>
</dbReference>
<evidence type="ECO:0000313" key="9">
    <source>
        <dbReference type="EMBL" id="TDP84696.1"/>
    </source>
</evidence>
<keyword evidence="10" id="KW-1185">Reference proteome</keyword>
<organism evidence="9 10">
    <name type="scientific">Aquabacterium commune</name>
    <dbReference type="NCBI Taxonomy" id="70586"/>
    <lineage>
        <taxon>Bacteria</taxon>
        <taxon>Pseudomonadati</taxon>
        <taxon>Pseudomonadota</taxon>
        <taxon>Betaproteobacteria</taxon>
        <taxon>Burkholderiales</taxon>
        <taxon>Aquabacterium</taxon>
    </lineage>
</organism>
<comment type="pathway">
    <text evidence="2">Cofactor biosynthesis; ubiquinone biosynthesis.</text>
</comment>
<evidence type="ECO:0000256" key="7">
    <source>
        <dbReference type="ARBA" id="ARBA00023033"/>
    </source>
</evidence>
<comment type="similarity">
    <text evidence="3">Belongs to the UbiH/COQ6 family.</text>
</comment>
<comment type="caution">
    <text evidence="9">The sequence shown here is derived from an EMBL/GenBank/DDBJ whole genome shotgun (WGS) entry which is preliminary data.</text>
</comment>
<evidence type="ECO:0000256" key="5">
    <source>
        <dbReference type="ARBA" id="ARBA00022827"/>
    </source>
</evidence>
<sequence length="422" mass="45435">MTLFAPVALPAPPAVTPSTPPVPTSSRALTFATSATSASGRADVCVSGSGAVAMALALALSAEGFSVAWARAEAFAAQHSADVRTYALNARAIALLTRLRVWPALREWSAPVFDMQIRGDDGGALAFSAWQQHLTELAWIADAGALERLLSEALRYAPRVTVVPPLQDGRAPVPCDLLAICEGKHSDTRRALGVSFDRQDYGHWGVAARLRASRPHQGVARQWFRAPDVLALLPFNQPEPEASYGLVWSVPEARASELLDLPPAAFEAALREAIAQSQPEALAQVGELSLASEVASWPLALAQAERWTGPGWVLLGDAAHQMHPLAGQGLNLGLADVDTLVSVLRDARLQEPWRTAGDERTLRRYARRREWPTRSMATLTDGMLQLFADERGPLKAVRNTGMRLVEQLGPIKTWLVGRALGG</sequence>
<dbReference type="GO" id="GO:0016705">
    <property type="term" value="F:oxidoreductase activity, acting on paired donors, with incorporation or reduction of molecular oxygen"/>
    <property type="evidence" value="ECO:0007669"/>
    <property type="project" value="InterPro"/>
</dbReference>
<dbReference type="PROSITE" id="PS01304">
    <property type="entry name" value="UBIH"/>
    <property type="match status" value="1"/>
</dbReference>
<dbReference type="PRINTS" id="PR00420">
    <property type="entry name" value="RNGMNOXGNASE"/>
</dbReference>
<evidence type="ECO:0000259" key="8">
    <source>
        <dbReference type="Pfam" id="PF01494"/>
    </source>
</evidence>
<evidence type="ECO:0000313" key="10">
    <source>
        <dbReference type="Proteomes" id="UP000294593"/>
    </source>
</evidence>
<comment type="cofactor">
    <cofactor evidence="1">
        <name>FAD</name>
        <dbReference type="ChEBI" id="CHEBI:57692"/>
    </cofactor>
</comment>
<dbReference type="InterPro" id="IPR002938">
    <property type="entry name" value="FAD-bd"/>
</dbReference>
<dbReference type="SUPFAM" id="SSF51905">
    <property type="entry name" value="FAD/NAD(P)-binding domain"/>
    <property type="match status" value="1"/>
</dbReference>
<keyword evidence="9" id="KW-0830">Ubiquinone</keyword>
<dbReference type="NCBIfam" id="TIGR01988">
    <property type="entry name" value="Ubi-OHases"/>
    <property type="match status" value="1"/>
</dbReference>
<dbReference type="InterPro" id="IPR018168">
    <property type="entry name" value="Ubi_Hdrlase_CS"/>
</dbReference>
<evidence type="ECO:0000256" key="3">
    <source>
        <dbReference type="ARBA" id="ARBA00005349"/>
    </source>
</evidence>
<evidence type="ECO:0000256" key="4">
    <source>
        <dbReference type="ARBA" id="ARBA00022630"/>
    </source>
</evidence>
<gene>
    <name evidence="9" type="ORF">EV672_103267</name>
</gene>
<dbReference type="InterPro" id="IPR036188">
    <property type="entry name" value="FAD/NAD-bd_sf"/>
</dbReference>
<dbReference type="Proteomes" id="UP000294593">
    <property type="component" value="Unassembled WGS sequence"/>
</dbReference>
<dbReference type="GO" id="GO:0006744">
    <property type="term" value="P:ubiquinone biosynthetic process"/>
    <property type="evidence" value="ECO:0007669"/>
    <property type="project" value="UniProtKB-UniPathway"/>
</dbReference>
<dbReference type="InterPro" id="IPR051205">
    <property type="entry name" value="UbiH/COQ6_monooxygenase"/>
</dbReference>
<keyword evidence="5" id="KW-0274">FAD</keyword>
<accession>A0A4R6RGA6</accession>
<name>A0A4R6RGA6_9BURK</name>
<keyword evidence="6" id="KW-0560">Oxidoreductase</keyword>
<keyword evidence="7" id="KW-0503">Monooxygenase</keyword>
<dbReference type="InterPro" id="IPR010971">
    <property type="entry name" value="UbiH/COQ6"/>
</dbReference>
<dbReference type="EMBL" id="SNXW01000003">
    <property type="protein sequence ID" value="TDP84696.1"/>
    <property type="molecule type" value="Genomic_DNA"/>
</dbReference>
<dbReference type="PANTHER" id="PTHR43876:SF7">
    <property type="entry name" value="UBIQUINONE BIOSYNTHESIS MONOOXYGENASE COQ6, MITOCHONDRIAL"/>
    <property type="match status" value="1"/>
</dbReference>
<keyword evidence="4" id="KW-0285">Flavoprotein</keyword>
<dbReference type="UniPathway" id="UPA00232"/>